<dbReference type="PANTHER" id="PTHR28637:SF1">
    <property type="entry name" value="DNA REPLICATION FACTOR CDT1"/>
    <property type="match status" value="1"/>
</dbReference>
<evidence type="ECO:0000313" key="6">
    <source>
        <dbReference type="Proteomes" id="UP000039324"/>
    </source>
</evidence>
<dbReference type="GO" id="GO:0000278">
    <property type="term" value="P:mitotic cell cycle"/>
    <property type="evidence" value="ECO:0007669"/>
    <property type="project" value="TreeGrafter"/>
</dbReference>
<dbReference type="PANTHER" id="PTHR28637">
    <property type="entry name" value="DNA REPLICATION FACTOR CDT1"/>
    <property type="match status" value="1"/>
</dbReference>
<dbReference type="OMA" id="VCAKEPE"/>
<organism evidence="5 6">
    <name type="scientific">Plasmodiophora brassicae</name>
    <name type="common">Clubroot disease agent</name>
    <dbReference type="NCBI Taxonomy" id="37360"/>
    <lineage>
        <taxon>Eukaryota</taxon>
        <taxon>Sar</taxon>
        <taxon>Rhizaria</taxon>
        <taxon>Endomyxa</taxon>
        <taxon>Phytomyxea</taxon>
        <taxon>Plasmodiophorida</taxon>
        <taxon>Plasmodiophoridae</taxon>
        <taxon>Plasmodiophora</taxon>
    </lineage>
</organism>
<sequence>MSARRRSMAVGEIASPFGQQRKVRTGRRVGKATGTVKSAPSTPHEKPPLPSGAFAPDLEVSRQPKESGHVVAVPKPNPSPIVPAEPAVQQQDPVIPTAPSVDGKDELSRLAACPAVKDDSAAGSRDDALDIFGLLAAKLESGTQATPTMRAICGSVPQTPSAPSLKRKRESSPSAMTKPVFKRSLYRNEDGDVDPCPNVKPRVTLPSPDRLVEKPPGRSCGVEKRAPLAWKSSRGAALAAAASMAQPSAPATPARSASSLSRPAISPESSSWRLDAKRLLTPGLHLPVRLEELLTAFNAVETTVKFHQTRRRQSVTFPELATGVQSITKRTFTRSILAQIVYLFPDGFKLHIKSCKDPDTGRTGTPPSASALHVADSNAAAASEHLLAVMGTALPGSGDRNDFENMKHRSSKFESRLRDTTYSWYCKWMAKAHPGEAVPPLKDLESWRPDFPIDSCPPVARCVLPVPTNAAPSSSDLARAVGGGPAERDANAAVTHAANDGDHESIKSEDVPDQLKGAPLGLIQKIRMKEAAAKQRQAEVGTEKQIASASDISALPALAMLIYGMFSTIGRRSMAYREVVEKLHFKLQYQFVSEASLEARLRLLLEHAPEFCQRVQDGRADAFVVDMTRDICKVRDQLRLLKTGVPDV</sequence>
<dbReference type="InterPro" id="IPR045173">
    <property type="entry name" value="Cdt1"/>
</dbReference>
<feature type="region of interest" description="Disordered" evidence="3">
    <location>
        <begin position="1"/>
        <end position="102"/>
    </location>
</feature>
<dbReference type="Pfam" id="PF16679">
    <property type="entry name" value="CDT1_C"/>
    <property type="match status" value="1"/>
</dbReference>
<dbReference type="Pfam" id="PF08839">
    <property type="entry name" value="CDT1"/>
    <property type="match status" value="1"/>
</dbReference>
<dbReference type="InterPro" id="IPR032054">
    <property type="entry name" value="Cdt1_C"/>
</dbReference>
<evidence type="ECO:0000313" key="5">
    <source>
        <dbReference type="EMBL" id="CEO99017.1"/>
    </source>
</evidence>
<name>A0A0G4IUU7_PLABS</name>
<evidence type="ECO:0000259" key="4">
    <source>
        <dbReference type="SMART" id="SM01075"/>
    </source>
</evidence>
<accession>A0A0G4IUU7</accession>
<dbReference type="OrthoDB" id="341730at2759"/>
<feature type="compositionally biased region" description="Basic residues" evidence="3">
    <location>
        <begin position="21"/>
        <end position="30"/>
    </location>
</feature>
<dbReference type="GO" id="GO:0030174">
    <property type="term" value="P:regulation of DNA-templated DNA replication initiation"/>
    <property type="evidence" value="ECO:0007669"/>
    <property type="project" value="InterPro"/>
</dbReference>
<evidence type="ECO:0000256" key="1">
    <source>
        <dbReference type="ARBA" id="ARBA00008356"/>
    </source>
</evidence>
<dbReference type="SUPFAM" id="SSF46785">
    <property type="entry name" value="Winged helix' DNA-binding domain"/>
    <property type="match status" value="1"/>
</dbReference>
<reference evidence="5" key="1">
    <citation type="submission" date="2015-02" db="EMBL/GenBank/DDBJ databases">
        <authorList>
            <person name="Chooi Y.-H."/>
        </authorList>
    </citation>
    <scope>NUCLEOTIDE SEQUENCE [LARGE SCALE GENOMIC DNA]</scope>
    <source>
        <strain evidence="5">E3</strain>
    </source>
</reference>
<dbReference type="InterPro" id="IPR014939">
    <property type="entry name" value="CDT1_Gemini-bd-like"/>
</dbReference>
<feature type="region of interest" description="Disordered" evidence="3">
    <location>
        <begin position="154"/>
        <end position="221"/>
    </location>
</feature>
<evidence type="ECO:0000256" key="2">
    <source>
        <dbReference type="ARBA" id="ARBA00023306"/>
    </source>
</evidence>
<feature type="compositionally biased region" description="Basic and acidic residues" evidence="3">
    <location>
        <begin position="59"/>
        <end position="68"/>
    </location>
</feature>
<dbReference type="GO" id="GO:0070182">
    <property type="term" value="F:DNA polymerase binding"/>
    <property type="evidence" value="ECO:0007669"/>
    <property type="project" value="TreeGrafter"/>
</dbReference>
<dbReference type="STRING" id="37360.A0A0G4IUU7"/>
<dbReference type="GO" id="GO:0003677">
    <property type="term" value="F:DNA binding"/>
    <property type="evidence" value="ECO:0007669"/>
    <property type="project" value="InterPro"/>
</dbReference>
<dbReference type="EMBL" id="CDSF01000089">
    <property type="protein sequence ID" value="CEO99017.1"/>
    <property type="molecule type" value="Genomic_DNA"/>
</dbReference>
<dbReference type="Proteomes" id="UP000039324">
    <property type="component" value="Unassembled WGS sequence"/>
</dbReference>
<feature type="region of interest" description="Disordered" evidence="3">
    <location>
        <begin position="244"/>
        <end position="267"/>
    </location>
</feature>
<dbReference type="Gene3D" id="1.10.10.1420">
    <property type="entry name" value="DNA replication factor Cdt1, C-terminal WH domain"/>
    <property type="match status" value="1"/>
</dbReference>
<feature type="domain" description="CDT1 Geminin-binding" evidence="4">
    <location>
        <begin position="286"/>
        <end position="466"/>
    </location>
</feature>
<gene>
    <name evidence="5" type="ORF">PBRA_007131</name>
</gene>
<proteinExistence type="inferred from homology"/>
<evidence type="ECO:0000256" key="3">
    <source>
        <dbReference type="SAM" id="MobiDB-lite"/>
    </source>
</evidence>
<comment type="similarity">
    <text evidence="1">Belongs to the Cdt1 family.</text>
</comment>
<feature type="compositionally biased region" description="Basic and acidic residues" evidence="3">
    <location>
        <begin position="210"/>
        <end position="221"/>
    </location>
</feature>
<dbReference type="GO" id="GO:0005634">
    <property type="term" value="C:nucleus"/>
    <property type="evidence" value="ECO:0007669"/>
    <property type="project" value="TreeGrafter"/>
</dbReference>
<dbReference type="AlphaFoldDB" id="A0A0G4IUU7"/>
<dbReference type="SMART" id="SM01075">
    <property type="entry name" value="CDT1"/>
    <property type="match status" value="1"/>
</dbReference>
<keyword evidence="6" id="KW-1185">Reference proteome</keyword>
<keyword evidence="2" id="KW-0131">Cell cycle</keyword>
<dbReference type="GO" id="GO:0071163">
    <property type="term" value="P:DNA replication preinitiation complex assembly"/>
    <property type="evidence" value="ECO:0007669"/>
    <property type="project" value="InterPro"/>
</dbReference>
<protein>
    <recommendedName>
        <fullName evidence="4">CDT1 Geminin-binding domain-containing protein</fullName>
    </recommendedName>
</protein>
<dbReference type="InterPro" id="IPR036390">
    <property type="entry name" value="WH_DNA-bd_sf"/>
</dbReference>
<dbReference type="GO" id="GO:0000076">
    <property type="term" value="P:DNA replication checkpoint signaling"/>
    <property type="evidence" value="ECO:0007669"/>
    <property type="project" value="TreeGrafter"/>
</dbReference>
<dbReference type="InterPro" id="IPR038090">
    <property type="entry name" value="Cdt1_C_WH_dom_sf"/>
</dbReference>